<feature type="transmembrane region" description="Helical" evidence="8">
    <location>
        <begin position="568"/>
        <end position="591"/>
    </location>
</feature>
<proteinExistence type="inferred from homology"/>
<keyword evidence="3" id="KW-0813">Transport</keyword>
<feature type="domain" description="Major facilitator superfamily (MFS) profile" evidence="9">
    <location>
        <begin position="133"/>
        <end position="657"/>
    </location>
</feature>
<keyword evidence="6 8" id="KW-0472">Membrane</keyword>
<evidence type="ECO:0000256" key="6">
    <source>
        <dbReference type="ARBA" id="ARBA00023136"/>
    </source>
</evidence>
<dbReference type="InterPro" id="IPR020846">
    <property type="entry name" value="MFS_dom"/>
</dbReference>
<feature type="compositionally biased region" description="Polar residues" evidence="7">
    <location>
        <begin position="771"/>
        <end position="788"/>
    </location>
</feature>
<dbReference type="InterPro" id="IPR036259">
    <property type="entry name" value="MFS_trans_sf"/>
</dbReference>
<feature type="transmembrane region" description="Helical" evidence="8">
    <location>
        <begin position="267"/>
        <end position="289"/>
    </location>
</feature>
<keyword evidence="5 8" id="KW-1133">Transmembrane helix</keyword>
<dbReference type="OrthoDB" id="4540492at2759"/>
<dbReference type="AlphaFoldDB" id="A0A6A6X9S2"/>
<accession>A0A6A6X9S2</accession>
<feature type="transmembrane region" description="Helical" evidence="8">
    <location>
        <begin position="295"/>
        <end position="315"/>
    </location>
</feature>
<dbReference type="InterPro" id="IPR050814">
    <property type="entry name" value="Myo-inositol_Transporter"/>
</dbReference>
<dbReference type="PANTHER" id="PTHR48020:SF40">
    <property type="entry name" value="MAJOR FACILITATOR SUPERFAMILY (MFS) PROFILE DOMAIN-CONTAINING PROTEIN"/>
    <property type="match status" value="1"/>
</dbReference>
<comment type="subcellular location">
    <subcellularLocation>
        <location evidence="1">Membrane</location>
        <topology evidence="1">Multi-pass membrane protein</topology>
    </subcellularLocation>
</comment>
<evidence type="ECO:0000256" key="3">
    <source>
        <dbReference type="ARBA" id="ARBA00022448"/>
    </source>
</evidence>
<reference evidence="10" key="1">
    <citation type="journal article" date="2020" name="Stud. Mycol.">
        <title>101 Dothideomycetes genomes: a test case for predicting lifestyles and emergence of pathogens.</title>
        <authorList>
            <person name="Haridas S."/>
            <person name="Albert R."/>
            <person name="Binder M."/>
            <person name="Bloem J."/>
            <person name="Labutti K."/>
            <person name="Salamov A."/>
            <person name="Andreopoulos B."/>
            <person name="Baker S."/>
            <person name="Barry K."/>
            <person name="Bills G."/>
            <person name="Bluhm B."/>
            <person name="Cannon C."/>
            <person name="Castanera R."/>
            <person name="Culley D."/>
            <person name="Daum C."/>
            <person name="Ezra D."/>
            <person name="Gonzalez J."/>
            <person name="Henrissat B."/>
            <person name="Kuo A."/>
            <person name="Liang C."/>
            <person name="Lipzen A."/>
            <person name="Lutzoni F."/>
            <person name="Magnuson J."/>
            <person name="Mondo S."/>
            <person name="Nolan M."/>
            <person name="Ohm R."/>
            <person name="Pangilinan J."/>
            <person name="Park H.-J."/>
            <person name="Ramirez L."/>
            <person name="Alfaro M."/>
            <person name="Sun H."/>
            <person name="Tritt A."/>
            <person name="Yoshinaga Y."/>
            <person name="Zwiers L.-H."/>
            <person name="Turgeon B."/>
            <person name="Goodwin S."/>
            <person name="Spatafora J."/>
            <person name="Crous P."/>
            <person name="Grigoriev I."/>
        </authorList>
    </citation>
    <scope>NUCLEOTIDE SEQUENCE</scope>
    <source>
        <strain evidence="10">CBS 109.77</strain>
    </source>
</reference>
<keyword evidence="4 8" id="KW-0812">Transmembrane</keyword>
<dbReference type="SUPFAM" id="SSF103473">
    <property type="entry name" value="MFS general substrate transporter"/>
    <property type="match status" value="1"/>
</dbReference>
<evidence type="ECO:0000313" key="10">
    <source>
        <dbReference type="EMBL" id="KAF2792803.1"/>
    </source>
</evidence>
<keyword evidence="11" id="KW-1185">Reference proteome</keyword>
<dbReference type="PROSITE" id="PS50850">
    <property type="entry name" value="MFS"/>
    <property type="match status" value="1"/>
</dbReference>
<sequence>MFPVDSIDTTIPTEYQYEADSEEKHDSGDRMKQNPLELLELDELDRHVKTLFDKVFKDKKSVTEEELFIGARLARNYANHERDPSDDPDHVAPERFTPSMHTVKGVLEAHDWEALEIQKSKKFWKEPKALLVTLAICCIAPMVQGWDQAANGNLGWPDAFGVKPLAIKREDWDAWEFGTVNAVLWFAAMTGPLLIDPFCNATRLGRRGSVLIAACLSLTGSIGGSRSHSWRQLLVWRVVLGVGIGAKAAIVPIWESEVLPPAKRGRVLVSWQVFVSAGLLTGTGATYLFKDEWRYQIMSGALPALVLLLLVYIGCESPRWLIVQERYIEAYATLIQLRKERLLAAEEFCYTYFQIQTERALARHKKEADFANYETPISYLGRVWRLLVLVRNRRALFATLIVMMSQQLSGINIFAFLGTNFYSAMNLDLDKLHVGGECREMIENGLSVEGDCKNEKLKFDNFRTENNLKLSLGFATATLVCSAIAYFLVEPLPVDSSLEDLSAVNPGANATFGTKKRKHQQRKMLELQRLLRGRRRLLLISMASGTAMLGGLAGLSTLSSDSPHKAPAVAAFVFFLAMCYSPGVGAVPFLYSAEVWPNEARDVGMSVGVFVNFFGAGMLTLSVPQALAWSPVGLFGIFTGLSTLGFLLIYFFVPCTNKAVSLEEMSAIFEHSLVRHAREQAKDALPSIFLHKNKKGNVSPYHPAPFAQPLAPQQAYSAPLPGQQQYPFPAPIQTQYGPYGYPPSQQMFYATPPYPQPYYSVPVPAQYSPHGSFSLSPQQSYGGHTFNEQAYAPSPTEPPTTSSYQPVGQPHAHFHPGQQ</sequence>
<protein>
    <submittedName>
        <fullName evidence="10">MFS general substrate transporter</fullName>
    </submittedName>
</protein>
<feature type="region of interest" description="Disordered" evidence="7">
    <location>
        <begin position="770"/>
        <end position="819"/>
    </location>
</feature>
<feature type="transmembrane region" description="Helical" evidence="8">
    <location>
        <begin position="204"/>
        <end position="222"/>
    </location>
</feature>
<evidence type="ECO:0000256" key="4">
    <source>
        <dbReference type="ARBA" id="ARBA00022692"/>
    </source>
</evidence>
<evidence type="ECO:0000256" key="5">
    <source>
        <dbReference type="ARBA" id="ARBA00022989"/>
    </source>
</evidence>
<dbReference type="GO" id="GO:0015791">
    <property type="term" value="P:polyol transmembrane transport"/>
    <property type="evidence" value="ECO:0007669"/>
    <property type="project" value="UniProtKB-ARBA"/>
</dbReference>
<feature type="transmembrane region" description="Helical" evidence="8">
    <location>
        <begin position="470"/>
        <end position="489"/>
    </location>
</feature>
<gene>
    <name evidence="10" type="ORF">K505DRAFT_306987</name>
</gene>
<evidence type="ECO:0000256" key="8">
    <source>
        <dbReference type="SAM" id="Phobius"/>
    </source>
</evidence>
<feature type="transmembrane region" description="Helical" evidence="8">
    <location>
        <begin position="174"/>
        <end position="195"/>
    </location>
</feature>
<dbReference type="EMBL" id="MU001954">
    <property type="protein sequence ID" value="KAF2792803.1"/>
    <property type="molecule type" value="Genomic_DNA"/>
</dbReference>
<dbReference type="Pfam" id="PF00083">
    <property type="entry name" value="Sugar_tr"/>
    <property type="match status" value="2"/>
</dbReference>
<dbReference type="GO" id="GO:0022857">
    <property type="term" value="F:transmembrane transporter activity"/>
    <property type="evidence" value="ECO:0007669"/>
    <property type="project" value="InterPro"/>
</dbReference>
<feature type="transmembrane region" description="Helical" evidence="8">
    <location>
        <begin position="629"/>
        <end position="653"/>
    </location>
</feature>
<name>A0A6A6X9S2_9PLEO</name>
<feature type="transmembrane region" description="Helical" evidence="8">
    <location>
        <begin position="129"/>
        <end position="146"/>
    </location>
</feature>
<dbReference type="GO" id="GO:0016020">
    <property type="term" value="C:membrane"/>
    <property type="evidence" value="ECO:0007669"/>
    <property type="project" value="UniProtKB-SubCell"/>
</dbReference>
<dbReference type="Proteomes" id="UP000799757">
    <property type="component" value="Unassembled WGS sequence"/>
</dbReference>
<evidence type="ECO:0000256" key="7">
    <source>
        <dbReference type="SAM" id="MobiDB-lite"/>
    </source>
</evidence>
<organism evidence="10 11">
    <name type="scientific">Melanomma pulvis-pyrius CBS 109.77</name>
    <dbReference type="NCBI Taxonomy" id="1314802"/>
    <lineage>
        <taxon>Eukaryota</taxon>
        <taxon>Fungi</taxon>
        <taxon>Dikarya</taxon>
        <taxon>Ascomycota</taxon>
        <taxon>Pezizomycotina</taxon>
        <taxon>Dothideomycetes</taxon>
        <taxon>Pleosporomycetidae</taxon>
        <taxon>Pleosporales</taxon>
        <taxon>Melanommataceae</taxon>
        <taxon>Melanomma</taxon>
    </lineage>
</organism>
<evidence type="ECO:0000313" key="11">
    <source>
        <dbReference type="Proteomes" id="UP000799757"/>
    </source>
</evidence>
<feature type="transmembrane region" description="Helical" evidence="8">
    <location>
        <begin position="395"/>
        <end position="417"/>
    </location>
</feature>
<dbReference type="GO" id="GO:0015798">
    <property type="term" value="P:myo-inositol transport"/>
    <property type="evidence" value="ECO:0007669"/>
    <property type="project" value="UniProtKB-ARBA"/>
</dbReference>
<dbReference type="InterPro" id="IPR003663">
    <property type="entry name" value="Sugar/inositol_transpt"/>
</dbReference>
<evidence type="ECO:0000256" key="2">
    <source>
        <dbReference type="ARBA" id="ARBA00010992"/>
    </source>
</evidence>
<feature type="transmembrane region" description="Helical" evidence="8">
    <location>
        <begin position="603"/>
        <end position="623"/>
    </location>
</feature>
<dbReference type="Gene3D" id="1.20.1250.20">
    <property type="entry name" value="MFS general substrate transporter like domains"/>
    <property type="match status" value="1"/>
</dbReference>
<dbReference type="PANTHER" id="PTHR48020">
    <property type="entry name" value="PROTON MYO-INOSITOL COTRANSPORTER"/>
    <property type="match status" value="1"/>
</dbReference>
<feature type="transmembrane region" description="Helical" evidence="8">
    <location>
        <begin position="537"/>
        <end position="556"/>
    </location>
</feature>
<dbReference type="PRINTS" id="PR00171">
    <property type="entry name" value="SUGRTRNSPORT"/>
</dbReference>
<comment type="similarity">
    <text evidence="2">Belongs to the major facilitator superfamily. Sugar transporter (TC 2.A.1.1) family.</text>
</comment>
<dbReference type="InterPro" id="IPR005828">
    <property type="entry name" value="MFS_sugar_transport-like"/>
</dbReference>
<feature type="region of interest" description="Disordered" evidence="7">
    <location>
        <begin position="1"/>
        <end position="32"/>
    </location>
</feature>
<feature type="transmembrane region" description="Helical" evidence="8">
    <location>
        <begin position="234"/>
        <end position="255"/>
    </location>
</feature>
<evidence type="ECO:0000259" key="9">
    <source>
        <dbReference type="PROSITE" id="PS50850"/>
    </source>
</evidence>
<feature type="compositionally biased region" description="Basic and acidic residues" evidence="7">
    <location>
        <begin position="22"/>
        <end position="32"/>
    </location>
</feature>
<evidence type="ECO:0000256" key="1">
    <source>
        <dbReference type="ARBA" id="ARBA00004141"/>
    </source>
</evidence>